<dbReference type="GO" id="GO:0016747">
    <property type="term" value="F:acyltransferase activity, transferring groups other than amino-acyl groups"/>
    <property type="evidence" value="ECO:0007669"/>
    <property type="project" value="InterPro"/>
</dbReference>
<dbReference type="Pfam" id="PF00583">
    <property type="entry name" value="Acetyltransf_1"/>
    <property type="match status" value="1"/>
</dbReference>
<dbReference type="RefSeq" id="WP_138327989.1">
    <property type="nucleotide sequence ID" value="NZ_VCDI01000012.1"/>
</dbReference>
<dbReference type="CDD" id="cd04301">
    <property type="entry name" value="NAT_SF"/>
    <property type="match status" value="1"/>
</dbReference>
<keyword evidence="3" id="KW-1185">Reference proteome</keyword>
<dbReference type="Proteomes" id="UP000305654">
    <property type="component" value="Unassembled WGS sequence"/>
</dbReference>
<dbReference type="Gene3D" id="3.40.630.30">
    <property type="match status" value="1"/>
</dbReference>
<dbReference type="InterPro" id="IPR016181">
    <property type="entry name" value="Acyl_CoA_acyltransferase"/>
</dbReference>
<evidence type="ECO:0000313" key="3">
    <source>
        <dbReference type="Proteomes" id="UP000305654"/>
    </source>
</evidence>
<keyword evidence="2" id="KW-0808">Transferase</keyword>
<evidence type="ECO:0000313" key="2">
    <source>
        <dbReference type="EMBL" id="TLU70655.1"/>
    </source>
</evidence>
<accession>A0A5R9IYV9</accession>
<proteinExistence type="predicted"/>
<sequence>MMMIQTFAEPMLPAALQDQLRPLLDDAFPGFFNGRIYVKQQPHFRIIMDDEGEVVGQVALDYRVIRVGAEVVQICFVIDLCVRKDRRRQGIGSKLLAEAETQARQAGVSFIVLMADLHDFYSRHGFLRIQSELTRWLAIEDRASHSLIEEDLADQLMAKPMTEIGWPKGPIDLLGYLP</sequence>
<dbReference type="OrthoDB" id="9797178at2"/>
<dbReference type="InterPro" id="IPR000182">
    <property type="entry name" value="GNAT_dom"/>
</dbReference>
<name>A0A5R9IYV9_9PROT</name>
<feature type="domain" description="N-acetyltransferase" evidence="1">
    <location>
        <begin position="2"/>
        <end position="162"/>
    </location>
</feature>
<protein>
    <submittedName>
        <fullName evidence="2">GNAT family N-acetyltransferase</fullName>
    </submittedName>
</protein>
<comment type="caution">
    <text evidence="2">The sequence shown here is derived from an EMBL/GenBank/DDBJ whole genome shotgun (WGS) entry which is preliminary data.</text>
</comment>
<dbReference type="AlphaFoldDB" id="A0A5R9IYV9"/>
<dbReference type="PROSITE" id="PS51186">
    <property type="entry name" value="GNAT"/>
    <property type="match status" value="1"/>
</dbReference>
<dbReference type="SUPFAM" id="SSF55729">
    <property type="entry name" value="Acyl-CoA N-acyltransferases (Nat)"/>
    <property type="match status" value="1"/>
</dbReference>
<evidence type="ECO:0000259" key="1">
    <source>
        <dbReference type="PROSITE" id="PS51186"/>
    </source>
</evidence>
<dbReference type="EMBL" id="VCDI01000012">
    <property type="protein sequence ID" value="TLU70655.1"/>
    <property type="molecule type" value="Genomic_DNA"/>
</dbReference>
<reference evidence="2 3" key="1">
    <citation type="submission" date="2019-05" db="EMBL/GenBank/DDBJ databases">
        <authorList>
            <person name="Pankratov T."/>
            <person name="Grouzdev D."/>
        </authorList>
    </citation>
    <scope>NUCLEOTIDE SEQUENCE [LARGE SCALE GENOMIC DNA]</scope>
    <source>
        <strain evidence="2 3">KEBCLARHB70R</strain>
    </source>
</reference>
<organism evidence="2 3">
    <name type="scientific">Lichenicoccus roseus</name>
    <dbReference type="NCBI Taxonomy" id="2683649"/>
    <lineage>
        <taxon>Bacteria</taxon>
        <taxon>Pseudomonadati</taxon>
        <taxon>Pseudomonadota</taxon>
        <taxon>Alphaproteobacteria</taxon>
        <taxon>Acetobacterales</taxon>
        <taxon>Acetobacteraceae</taxon>
        <taxon>Lichenicoccus</taxon>
    </lineage>
</organism>
<gene>
    <name evidence="2" type="ORF">FE263_20920</name>
</gene>